<name>A0A2I9DR58_9DEIO</name>
<comment type="caution">
    <text evidence="1">The sequence shown here is derived from an EMBL/GenBank/DDBJ whole genome shotgun (WGS) entry which is preliminary data.</text>
</comment>
<reference evidence="2" key="1">
    <citation type="submission" date="2018-01" db="EMBL/GenBank/DDBJ databases">
        <title>Draft Genome Sequence of the Radioresistant Bacterium Deinococcus aerius TR0125, Isolated from the Higher Atmosphere above Japan.</title>
        <authorList>
            <person name="Satoh K."/>
            <person name="Arai H."/>
            <person name="Sanzen T."/>
            <person name="Kawaguchi Y."/>
            <person name="Hayashi H."/>
            <person name="Yokobori S."/>
            <person name="Yamagishi A."/>
            <person name="Oono Y."/>
            <person name="Narumi I."/>
        </authorList>
    </citation>
    <scope>NUCLEOTIDE SEQUENCE [LARGE SCALE GENOMIC DNA]</scope>
    <source>
        <strain evidence="2">TR0125</strain>
    </source>
</reference>
<sequence length="113" mass="12318">MNDLPLRAARAREELTEALGDVFGVGCDRAGLLTLSLLTALVQHQQAGGQGVHVRESRYFVGLTPLVPEVRELASLRPEYEQLYAQEPAQAHLLVQRALLARLVPHATRGGKA</sequence>
<evidence type="ECO:0000313" key="1">
    <source>
        <dbReference type="EMBL" id="GBF04787.1"/>
    </source>
</evidence>
<accession>A0A2I9DR58</accession>
<dbReference type="OrthoDB" id="73540at2"/>
<proteinExistence type="predicted"/>
<gene>
    <name evidence="1" type="ORF">DAERI_020384</name>
</gene>
<protein>
    <submittedName>
        <fullName evidence="1">Uncharacterized protein</fullName>
    </submittedName>
</protein>
<evidence type="ECO:0000313" key="2">
    <source>
        <dbReference type="Proteomes" id="UP000236569"/>
    </source>
</evidence>
<dbReference type="AlphaFoldDB" id="A0A2I9DR58"/>
<dbReference type="Proteomes" id="UP000236569">
    <property type="component" value="Unassembled WGS sequence"/>
</dbReference>
<dbReference type="RefSeq" id="WP_103128249.1">
    <property type="nucleotide sequence ID" value="NZ_BFAG01000002.1"/>
</dbReference>
<organism evidence="1 2">
    <name type="scientific">Deinococcus aerius</name>
    <dbReference type="NCBI Taxonomy" id="200253"/>
    <lineage>
        <taxon>Bacteria</taxon>
        <taxon>Thermotogati</taxon>
        <taxon>Deinococcota</taxon>
        <taxon>Deinococci</taxon>
        <taxon>Deinococcales</taxon>
        <taxon>Deinococcaceae</taxon>
        <taxon>Deinococcus</taxon>
    </lineage>
</organism>
<dbReference type="EMBL" id="BFAG01000002">
    <property type="protein sequence ID" value="GBF04787.1"/>
    <property type="molecule type" value="Genomic_DNA"/>
</dbReference>
<keyword evidence="2" id="KW-1185">Reference proteome</keyword>